<dbReference type="Proteomes" id="UP000733611">
    <property type="component" value="Unassembled WGS sequence"/>
</dbReference>
<evidence type="ECO:0000313" key="4">
    <source>
        <dbReference type="Proteomes" id="UP000733611"/>
    </source>
</evidence>
<feature type="region of interest" description="Disordered" evidence="1">
    <location>
        <begin position="242"/>
        <end position="270"/>
    </location>
</feature>
<feature type="chain" id="PRO_5036853260" evidence="2">
    <location>
        <begin position="25"/>
        <end position="533"/>
    </location>
</feature>
<dbReference type="EMBL" id="JAHLFE010000164">
    <property type="protein sequence ID" value="MBU3844792.1"/>
    <property type="molecule type" value="Genomic_DNA"/>
</dbReference>
<proteinExistence type="predicted"/>
<protein>
    <submittedName>
        <fullName evidence="3">Uncharacterized protein</fullName>
    </submittedName>
</protein>
<reference evidence="3" key="1">
    <citation type="journal article" date="2021" name="PeerJ">
        <title>Extensive microbial diversity within the chicken gut microbiome revealed by metagenomics and culture.</title>
        <authorList>
            <person name="Gilroy R."/>
            <person name="Ravi A."/>
            <person name="Getino M."/>
            <person name="Pursley I."/>
            <person name="Horton D.L."/>
            <person name="Alikhan N.F."/>
            <person name="Baker D."/>
            <person name="Gharbi K."/>
            <person name="Hall N."/>
            <person name="Watson M."/>
            <person name="Adriaenssens E.M."/>
            <person name="Foster-Nyarko E."/>
            <person name="Jarju S."/>
            <person name="Secka A."/>
            <person name="Antonio M."/>
            <person name="Oren A."/>
            <person name="Chaudhuri R.R."/>
            <person name="La Ragione R."/>
            <person name="Hildebrand F."/>
            <person name="Pallen M.J."/>
        </authorList>
    </citation>
    <scope>NUCLEOTIDE SEQUENCE</scope>
    <source>
        <strain evidence="3">378</strain>
    </source>
</reference>
<gene>
    <name evidence="3" type="ORF">H9847_08035</name>
</gene>
<keyword evidence="2" id="KW-0732">Signal</keyword>
<evidence type="ECO:0000256" key="1">
    <source>
        <dbReference type="SAM" id="MobiDB-lite"/>
    </source>
</evidence>
<feature type="compositionally biased region" description="Acidic residues" evidence="1">
    <location>
        <begin position="244"/>
        <end position="256"/>
    </location>
</feature>
<sequence length="533" mass="56908">MNKFSSLSTSVLLALLTSSFNAAAYADGGAELNRIHPRNGAHNSSIHARALNPQLPTASTNSRKYVGKDASLQDSLSLPAVDSLAPNPALAQHSVLEQVVSKNGVQPEPANAQVATVLNTAHHTAAPSVHTALKSKPAIPERIPPKVWHRNSNLPPVLSQLSAAPAPDDAAIAALLTATAAQHHDAVSVDFSLTGATHSVTTTTATDEALATPAPAATDLLAQVEVPEFADAPDSVLTAQQPLTEEEEEEKVEAEAEAVTADAAPTAHAAASVPDAENYSSAQDLVQSQSAAAPAVGSTTLQMERTQHLLNLSLMAGTDAAEASRNTTVPQELIVSFEHPTTLKESFMVAGNSTIISYGTEQGNFLISFKLRPVDREQAKELTFNKFRDLLTARFSDKENMLYGEYTILRALSSATEALAAAREGDNASALLAIPDDLASGKVALPLQADEQYLDLSLRAFLKKAEDGILPDMQNFFYERDILSHNYMATLSCEFRGTQAQAASSKEQFRAFSPLCERIINSYRFLFLAPEHH</sequence>
<feature type="compositionally biased region" description="Low complexity" evidence="1">
    <location>
        <begin position="257"/>
        <end position="270"/>
    </location>
</feature>
<organism evidence="3 4">
    <name type="scientific">Candidatus Anaerobiospirillum pullicola</name>
    <dbReference type="NCBI Taxonomy" id="2838451"/>
    <lineage>
        <taxon>Bacteria</taxon>
        <taxon>Pseudomonadati</taxon>
        <taxon>Pseudomonadota</taxon>
        <taxon>Gammaproteobacteria</taxon>
        <taxon>Aeromonadales</taxon>
        <taxon>Succinivibrionaceae</taxon>
        <taxon>Anaerobiospirillum</taxon>
    </lineage>
</organism>
<name>A0A948THD2_9GAMM</name>
<evidence type="ECO:0000256" key="2">
    <source>
        <dbReference type="SAM" id="SignalP"/>
    </source>
</evidence>
<feature type="signal peptide" evidence="2">
    <location>
        <begin position="1"/>
        <end position="24"/>
    </location>
</feature>
<accession>A0A948THD2</accession>
<dbReference type="AlphaFoldDB" id="A0A948THD2"/>
<reference evidence="3" key="2">
    <citation type="submission" date="2021-04" db="EMBL/GenBank/DDBJ databases">
        <authorList>
            <person name="Gilroy R."/>
        </authorList>
    </citation>
    <scope>NUCLEOTIDE SEQUENCE</scope>
    <source>
        <strain evidence="3">378</strain>
    </source>
</reference>
<comment type="caution">
    <text evidence="3">The sequence shown here is derived from an EMBL/GenBank/DDBJ whole genome shotgun (WGS) entry which is preliminary data.</text>
</comment>
<evidence type="ECO:0000313" key="3">
    <source>
        <dbReference type="EMBL" id="MBU3844792.1"/>
    </source>
</evidence>